<feature type="domain" description="UvrD-like helicase C-terminal" evidence="17">
    <location>
        <begin position="339"/>
        <end position="617"/>
    </location>
</feature>
<dbReference type="Pfam" id="PF12705">
    <property type="entry name" value="PDDEXK_1"/>
    <property type="match status" value="1"/>
</dbReference>
<protein>
    <recommendedName>
        <fullName evidence="12">DNA 3'-5' helicase</fullName>
        <ecNumber evidence="12">5.6.2.4</ecNumber>
    </recommendedName>
</protein>
<dbReference type="Gene3D" id="3.90.320.10">
    <property type="match status" value="1"/>
</dbReference>
<keyword evidence="9" id="KW-0234">DNA repair</keyword>
<keyword evidence="3" id="KW-0227">DNA damage</keyword>
<evidence type="ECO:0000256" key="4">
    <source>
        <dbReference type="ARBA" id="ARBA00022801"/>
    </source>
</evidence>
<feature type="coiled-coil region" evidence="15">
    <location>
        <begin position="737"/>
        <end position="764"/>
    </location>
</feature>
<keyword evidence="8" id="KW-0238">DNA-binding</keyword>
<dbReference type="InterPro" id="IPR038726">
    <property type="entry name" value="PDDEXK_AddAB-type"/>
</dbReference>
<dbReference type="CDD" id="cd17932">
    <property type="entry name" value="DEXQc_UvrD"/>
    <property type="match status" value="1"/>
</dbReference>
<keyword evidence="10" id="KW-0413">Isomerase</keyword>
<evidence type="ECO:0000256" key="13">
    <source>
        <dbReference type="ARBA" id="ARBA00048988"/>
    </source>
</evidence>
<evidence type="ECO:0000256" key="2">
    <source>
        <dbReference type="ARBA" id="ARBA00022741"/>
    </source>
</evidence>
<dbReference type="GO" id="GO:0003677">
    <property type="term" value="F:DNA binding"/>
    <property type="evidence" value="ECO:0007669"/>
    <property type="project" value="UniProtKB-KW"/>
</dbReference>
<dbReference type="PANTHER" id="PTHR11070">
    <property type="entry name" value="UVRD / RECB / PCRA DNA HELICASE FAMILY MEMBER"/>
    <property type="match status" value="1"/>
</dbReference>
<dbReference type="PANTHER" id="PTHR11070:SF48">
    <property type="entry name" value="ATP-DEPENDENT HELICASE_NUCLEASE SUBUNIT A"/>
    <property type="match status" value="1"/>
</dbReference>
<keyword evidence="5 14" id="KW-0347">Helicase</keyword>
<comment type="catalytic activity">
    <reaction evidence="11">
        <text>Couples ATP hydrolysis with the unwinding of duplex DNA by translocating in the 3'-5' direction.</text>
        <dbReference type="EC" id="5.6.2.4"/>
    </reaction>
</comment>
<evidence type="ECO:0000256" key="3">
    <source>
        <dbReference type="ARBA" id="ARBA00022763"/>
    </source>
</evidence>
<keyword evidence="1" id="KW-0540">Nuclease</keyword>
<keyword evidence="6" id="KW-0269">Exonuclease</keyword>
<name>A0A7V3ZVE8_UNCW3</name>
<dbReference type="Pfam" id="PF00580">
    <property type="entry name" value="UvrD-helicase"/>
    <property type="match status" value="1"/>
</dbReference>
<evidence type="ECO:0000256" key="11">
    <source>
        <dbReference type="ARBA" id="ARBA00034617"/>
    </source>
</evidence>
<dbReference type="GO" id="GO:0033202">
    <property type="term" value="C:DNA helicase complex"/>
    <property type="evidence" value="ECO:0007669"/>
    <property type="project" value="TreeGrafter"/>
</dbReference>
<dbReference type="Gene3D" id="1.10.486.10">
    <property type="entry name" value="PCRA, domain 4"/>
    <property type="match status" value="1"/>
</dbReference>
<dbReference type="SUPFAM" id="SSF52980">
    <property type="entry name" value="Restriction endonuclease-like"/>
    <property type="match status" value="1"/>
</dbReference>
<evidence type="ECO:0000259" key="17">
    <source>
        <dbReference type="PROSITE" id="PS51217"/>
    </source>
</evidence>
<comment type="catalytic activity">
    <reaction evidence="13">
        <text>ATP + H2O = ADP + phosphate + H(+)</text>
        <dbReference type="Rhea" id="RHEA:13065"/>
        <dbReference type="ChEBI" id="CHEBI:15377"/>
        <dbReference type="ChEBI" id="CHEBI:15378"/>
        <dbReference type="ChEBI" id="CHEBI:30616"/>
        <dbReference type="ChEBI" id="CHEBI:43474"/>
        <dbReference type="ChEBI" id="CHEBI:456216"/>
        <dbReference type="EC" id="5.6.2.4"/>
    </reaction>
</comment>
<evidence type="ECO:0000256" key="8">
    <source>
        <dbReference type="ARBA" id="ARBA00023125"/>
    </source>
</evidence>
<evidence type="ECO:0000259" key="16">
    <source>
        <dbReference type="PROSITE" id="PS51198"/>
    </source>
</evidence>
<gene>
    <name evidence="18" type="ORF">ENU74_04360</name>
</gene>
<comment type="caution">
    <text evidence="18">The sequence shown here is derived from an EMBL/GenBank/DDBJ whole genome shotgun (WGS) entry which is preliminary data.</text>
</comment>
<keyword evidence="7 14" id="KW-0067">ATP-binding</keyword>
<keyword evidence="2 14" id="KW-0547">Nucleotide-binding</keyword>
<evidence type="ECO:0000256" key="9">
    <source>
        <dbReference type="ARBA" id="ARBA00023204"/>
    </source>
</evidence>
<dbReference type="SUPFAM" id="SSF52540">
    <property type="entry name" value="P-loop containing nucleoside triphosphate hydrolases"/>
    <property type="match status" value="1"/>
</dbReference>
<evidence type="ECO:0000256" key="10">
    <source>
        <dbReference type="ARBA" id="ARBA00023235"/>
    </source>
</evidence>
<dbReference type="GO" id="GO:0000725">
    <property type="term" value="P:recombinational repair"/>
    <property type="evidence" value="ECO:0007669"/>
    <property type="project" value="TreeGrafter"/>
</dbReference>
<organism evidence="18">
    <name type="scientific">candidate division WOR-3 bacterium</name>
    <dbReference type="NCBI Taxonomy" id="2052148"/>
    <lineage>
        <taxon>Bacteria</taxon>
        <taxon>Bacteria division WOR-3</taxon>
    </lineage>
</organism>
<dbReference type="GO" id="GO:0043138">
    <property type="term" value="F:3'-5' DNA helicase activity"/>
    <property type="evidence" value="ECO:0007669"/>
    <property type="project" value="UniProtKB-EC"/>
</dbReference>
<dbReference type="EMBL" id="DTDR01000113">
    <property type="protein sequence ID" value="HGK63807.1"/>
    <property type="molecule type" value="Genomic_DNA"/>
</dbReference>
<dbReference type="GO" id="GO:0005524">
    <property type="term" value="F:ATP binding"/>
    <property type="evidence" value="ECO:0007669"/>
    <property type="project" value="UniProtKB-UniRule"/>
</dbReference>
<dbReference type="PROSITE" id="PS51217">
    <property type="entry name" value="UVRD_HELICASE_CTER"/>
    <property type="match status" value="1"/>
</dbReference>
<evidence type="ECO:0000256" key="14">
    <source>
        <dbReference type="PROSITE-ProRule" id="PRU00560"/>
    </source>
</evidence>
<evidence type="ECO:0000256" key="5">
    <source>
        <dbReference type="ARBA" id="ARBA00022806"/>
    </source>
</evidence>
<feature type="coiled-coil region" evidence="15">
    <location>
        <begin position="368"/>
        <end position="395"/>
    </location>
</feature>
<dbReference type="InterPro" id="IPR000212">
    <property type="entry name" value="DNA_helicase_UvrD/REP"/>
</dbReference>
<dbReference type="PROSITE" id="PS51198">
    <property type="entry name" value="UVRD_HELICASE_ATP_BIND"/>
    <property type="match status" value="1"/>
</dbReference>
<reference evidence="18" key="1">
    <citation type="journal article" date="2020" name="mSystems">
        <title>Genome- and Community-Level Interaction Insights into Carbon Utilization and Element Cycling Functions of Hydrothermarchaeota in Hydrothermal Sediment.</title>
        <authorList>
            <person name="Zhou Z."/>
            <person name="Liu Y."/>
            <person name="Xu W."/>
            <person name="Pan J."/>
            <person name="Luo Z.H."/>
            <person name="Li M."/>
        </authorList>
    </citation>
    <scope>NUCLEOTIDE SEQUENCE [LARGE SCALE GENOMIC DNA]</scope>
    <source>
        <strain evidence="18">SpSt-697</strain>
    </source>
</reference>
<evidence type="ECO:0000313" key="18">
    <source>
        <dbReference type="EMBL" id="HGK63807.1"/>
    </source>
</evidence>
<dbReference type="EC" id="5.6.2.4" evidence="12"/>
<evidence type="ECO:0000256" key="7">
    <source>
        <dbReference type="ARBA" id="ARBA00022840"/>
    </source>
</evidence>
<keyword evidence="15" id="KW-0175">Coiled coil</keyword>
<dbReference type="Pfam" id="PF13361">
    <property type="entry name" value="UvrD_C"/>
    <property type="match status" value="1"/>
</dbReference>
<evidence type="ECO:0000256" key="1">
    <source>
        <dbReference type="ARBA" id="ARBA00022722"/>
    </source>
</evidence>
<accession>A0A7V3ZVE8</accession>
<dbReference type="InterPro" id="IPR011604">
    <property type="entry name" value="PDDEXK-like_dom_sf"/>
</dbReference>
<dbReference type="InterPro" id="IPR014016">
    <property type="entry name" value="UvrD-like_ATP-bd"/>
</dbReference>
<keyword evidence="4 14" id="KW-0378">Hydrolase</keyword>
<dbReference type="GO" id="GO:0005829">
    <property type="term" value="C:cytosol"/>
    <property type="evidence" value="ECO:0007669"/>
    <property type="project" value="TreeGrafter"/>
</dbReference>
<dbReference type="InterPro" id="IPR027417">
    <property type="entry name" value="P-loop_NTPase"/>
</dbReference>
<dbReference type="GO" id="GO:0004527">
    <property type="term" value="F:exonuclease activity"/>
    <property type="evidence" value="ECO:0007669"/>
    <property type="project" value="UniProtKB-KW"/>
</dbReference>
<evidence type="ECO:0000256" key="12">
    <source>
        <dbReference type="ARBA" id="ARBA00034808"/>
    </source>
</evidence>
<feature type="binding site" evidence="14">
    <location>
        <begin position="8"/>
        <end position="15"/>
    </location>
    <ligand>
        <name>ATP</name>
        <dbReference type="ChEBI" id="CHEBI:30616"/>
    </ligand>
</feature>
<dbReference type="InterPro" id="IPR011335">
    <property type="entry name" value="Restrct_endonuc-II-like"/>
</dbReference>
<dbReference type="AlphaFoldDB" id="A0A7V3ZVE8"/>
<sequence length="951" mass="113354">MIAKLILAPAGSGKTKRLAEKYLELLKKGVPVEKILAITFTEKAAYEMKERIFNLAKKDKEIFKKLKENLNKIRISTIDSFCFSLIKRFSFFLNLSHYLDVIENPRNLYEKAIEKSILFLKENDPLYPLLLNFLVENGFKGYDRLKKNFLLPFLEKRLFASRAIIEETKEKVNKNNEKELKRLLSTSLGNIAFRFYKEKVEKNYQQEKLKREILDFSDLELLTDFLLTEHPEFHNILDAFDERTDHILVDEFQDTNYLQWSIIDKLTEEWRSGKGRKSELGVTPSLFLVGDKNQSIYYFRGANVEIVNYAQKKLKEWLKEDFHLEIVKDNYRSLPAIINFTNVLFSEIFGKNYNPFIKKRNNENPGRVEIIIIESEEQTEERRKLEAEVIAQKIKAIVNNLKLYRLGEEKEYLCDYKDITILLRKRTYLKILEEKLREYGIPFVVVKGTGFYEEPEIQFLLSFVRFLGDPTSSYNLYLLLKSPLFNFSDDEILQINKEEGFTLYEKLLNYYQHSDERRKADIEYLKNLLANYYQERLSIFIEKVLTERKVYSFLTDPQRKANVKKFLNLIEKLESENQTLLGIIQFFQFVKEDEPKANINTEEMNVVKIMTVHEAKGLQFPVVFFPFLDESVEVKYTQSFLFVEEEKKVRYIGEGIGEMRKFNQEFLSHKEKEKEEEKRIFYVAVTRATDALYLSGVYNERIGESKLLWLIDKLDIKKVNNTYQLGKKIEEVRILTKEEVAKEYKEIREEIKTEEKEIPEIMVEKIRKSRRIRYVEVTEILPKERRRHSWEWVIFGEVLHTIFDEVSKGYLNLNEKEIEKRGRELLKRKGISMIDLEKWIKEILTHYQKLKEGNLLKIIEKRENGYSELPFILKEKDTIYSGRIDKIIIEDHKIYLYDYKTFPLKEKECEKIAKSYLPQLRIYEKAIKQIFNKEVEKYILFTALGKLVFVA</sequence>
<dbReference type="InterPro" id="IPR014017">
    <property type="entry name" value="DNA_helicase_UvrD-like_C"/>
</dbReference>
<feature type="domain" description="UvrD-like helicase ATP-binding" evidence="16">
    <location>
        <begin position="1"/>
        <end position="334"/>
    </location>
</feature>
<evidence type="ECO:0000256" key="15">
    <source>
        <dbReference type="SAM" id="Coils"/>
    </source>
</evidence>
<evidence type="ECO:0000256" key="6">
    <source>
        <dbReference type="ARBA" id="ARBA00022839"/>
    </source>
</evidence>
<dbReference type="Gene3D" id="3.40.50.300">
    <property type="entry name" value="P-loop containing nucleotide triphosphate hydrolases"/>
    <property type="match status" value="4"/>
</dbReference>
<proteinExistence type="predicted"/>